<keyword evidence="3 9" id="KW-0808">Transferase</keyword>
<reference evidence="9" key="3">
    <citation type="submission" date="2020-06" db="EMBL/GenBank/DDBJ databases">
        <title>Helianthus annuus Genome sequencing and assembly Release 2.</title>
        <authorList>
            <person name="Gouzy J."/>
            <person name="Langlade N."/>
            <person name="Munos S."/>
        </authorList>
    </citation>
    <scope>NUCLEOTIDE SEQUENCE</scope>
    <source>
        <tissue evidence="9">Leaves</tissue>
    </source>
</reference>
<evidence type="ECO:0000256" key="2">
    <source>
        <dbReference type="ARBA" id="ARBA00022527"/>
    </source>
</evidence>
<keyword evidence="4" id="KW-0547">Nucleotide-binding</keyword>
<keyword evidence="5 9" id="KW-0418">Kinase</keyword>
<dbReference type="Gene3D" id="3.30.200.20">
    <property type="entry name" value="Phosphorylase Kinase, domain 1"/>
    <property type="match status" value="1"/>
</dbReference>
<dbReference type="Gramene" id="mRNA:HanXRQr2_Chr09g0373931">
    <property type="protein sequence ID" value="mRNA:HanXRQr2_Chr09g0373931"/>
    <property type="gene ID" value="HanXRQr2_Chr09g0373931"/>
</dbReference>
<comment type="catalytic activity">
    <reaction evidence="7">
        <text>L-threonyl-[protein] + ATP = O-phospho-L-threonyl-[protein] + ADP + H(+)</text>
        <dbReference type="Rhea" id="RHEA:46608"/>
        <dbReference type="Rhea" id="RHEA-COMP:11060"/>
        <dbReference type="Rhea" id="RHEA-COMP:11605"/>
        <dbReference type="ChEBI" id="CHEBI:15378"/>
        <dbReference type="ChEBI" id="CHEBI:30013"/>
        <dbReference type="ChEBI" id="CHEBI:30616"/>
        <dbReference type="ChEBI" id="CHEBI:61977"/>
        <dbReference type="ChEBI" id="CHEBI:456216"/>
        <dbReference type="EC" id="2.7.11.1"/>
    </reaction>
</comment>
<accession>A0A251TT49</accession>
<dbReference type="STRING" id="4232.A0A251TT49"/>
<dbReference type="GO" id="GO:0005524">
    <property type="term" value="F:ATP binding"/>
    <property type="evidence" value="ECO:0007669"/>
    <property type="project" value="UniProtKB-KW"/>
</dbReference>
<dbReference type="EMBL" id="CM007898">
    <property type="protein sequence ID" value="OTG14317.1"/>
    <property type="molecule type" value="Genomic_DNA"/>
</dbReference>
<keyword evidence="2 9" id="KW-0723">Serine/threonine-protein kinase</keyword>
<name>A0A251TT49_HELAN</name>
<dbReference type="InParanoid" id="A0A251TT49"/>
<dbReference type="Proteomes" id="UP000215914">
    <property type="component" value="Chromosome 9"/>
</dbReference>
<evidence type="ECO:0000256" key="3">
    <source>
        <dbReference type="ARBA" id="ARBA00022679"/>
    </source>
</evidence>
<dbReference type="EMBL" id="MNCJ02000324">
    <property type="protein sequence ID" value="KAF5789662.1"/>
    <property type="molecule type" value="Genomic_DNA"/>
</dbReference>
<dbReference type="InterPro" id="IPR011009">
    <property type="entry name" value="Kinase-like_dom_sf"/>
</dbReference>
<organism evidence="10 11">
    <name type="scientific">Helianthus annuus</name>
    <name type="common">Common sunflower</name>
    <dbReference type="NCBI Taxonomy" id="4232"/>
    <lineage>
        <taxon>Eukaryota</taxon>
        <taxon>Viridiplantae</taxon>
        <taxon>Streptophyta</taxon>
        <taxon>Embryophyta</taxon>
        <taxon>Tracheophyta</taxon>
        <taxon>Spermatophyta</taxon>
        <taxon>Magnoliopsida</taxon>
        <taxon>eudicotyledons</taxon>
        <taxon>Gunneridae</taxon>
        <taxon>Pentapetalae</taxon>
        <taxon>asterids</taxon>
        <taxon>campanulids</taxon>
        <taxon>Asterales</taxon>
        <taxon>Asteraceae</taxon>
        <taxon>Asteroideae</taxon>
        <taxon>Heliantheae alliance</taxon>
        <taxon>Heliantheae</taxon>
        <taxon>Helianthus</taxon>
    </lineage>
</organism>
<dbReference type="SUPFAM" id="SSF56112">
    <property type="entry name" value="Protein kinase-like (PK-like)"/>
    <property type="match status" value="1"/>
</dbReference>
<dbReference type="PANTHER" id="PTHR13902">
    <property type="entry name" value="SERINE/THREONINE-PROTEIN KINASE WNK WITH NO LYSINE -RELATED"/>
    <property type="match status" value="1"/>
</dbReference>
<evidence type="ECO:0000313" key="9">
    <source>
        <dbReference type="EMBL" id="KAF5789662.1"/>
    </source>
</evidence>
<dbReference type="AlphaFoldDB" id="A0A251TT49"/>
<evidence type="ECO:0000256" key="4">
    <source>
        <dbReference type="ARBA" id="ARBA00022741"/>
    </source>
</evidence>
<keyword evidence="6" id="KW-0067">ATP-binding</keyword>
<evidence type="ECO:0000256" key="6">
    <source>
        <dbReference type="ARBA" id="ARBA00022840"/>
    </source>
</evidence>
<reference evidence="9 11" key="1">
    <citation type="journal article" date="2017" name="Nature">
        <title>The sunflower genome provides insights into oil metabolism, flowering and Asterid evolution.</title>
        <authorList>
            <person name="Badouin H."/>
            <person name="Gouzy J."/>
            <person name="Grassa C.J."/>
            <person name="Murat F."/>
            <person name="Staton S.E."/>
            <person name="Cottret L."/>
            <person name="Lelandais-Briere C."/>
            <person name="Owens G.L."/>
            <person name="Carrere S."/>
            <person name="Mayjonade B."/>
            <person name="Legrand L."/>
            <person name="Gill N."/>
            <person name="Kane N.C."/>
            <person name="Bowers J.E."/>
            <person name="Hubner S."/>
            <person name="Bellec A."/>
            <person name="Berard A."/>
            <person name="Berges H."/>
            <person name="Blanchet N."/>
            <person name="Boniface M.C."/>
            <person name="Brunel D."/>
            <person name="Catrice O."/>
            <person name="Chaidir N."/>
            <person name="Claudel C."/>
            <person name="Donnadieu C."/>
            <person name="Faraut T."/>
            <person name="Fievet G."/>
            <person name="Helmstetter N."/>
            <person name="King M."/>
            <person name="Knapp S.J."/>
            <person name="Lai Z."/>
            <person name="Le Paslier M.C."/>
            <person name="Lippi Y."/>
            <person name="Lorenzon L."/>
            <person name="Mandel J.R."/>
            <person name="Marage G."/>
            <person name="Marchand G."/>
            <person name="Marquand E."/>
            <person name="Bret-Mestries E."/>
            <person name="Morien E."/>
            <person name="Nambeesan S."/>
            <person name="Nguyen T."/>
            <person name="Pegot-Espagnet P."/>
            <person name="Pouilly N."/>
            <person name="Raftis F."/>
            <person name="Sallet E."/>
            <person name="Schiex T."/>
            <person name="Thomas J."/>
            <person name="Vandecasteele C."/>
            <person name="Vares D."/>
            <person name="Vear F."/>
            <person name="Vautrin S."/>
            <person name="Crespi M."/>
            <person name="Mangin B."/>
            <person name="Burke J.M."/>
            <person name="Salse J."/>
            <person name="Munos S."/>
            <person name="Vincourt P."/>
            <person name="Rieseberg L.H."/>
            <person name="Langlade N.B."/>
        </authorList>
    </citation>
    <scope>NUCLEOTIDE SEQUENCE [LARGE SCALE GENOMIC DNA]</scope>
    <source>
        <strain evidence="11">cv. SF193</strain>
        <tissue evidence="9">Leaves</tissue>
    </source>
</reference>
<dbReference type="InterPro" id="IPR050588">
    <property type="entry name" value="WNK_Ser-Thr_kinase"/>
</dbReference>
<sequence>MNLTIPILSSLRSIRPVVTVGYKAFDELEGIEVAWNQIKVSDFLRHPEELERLYSEVHLLKTPMHKNIIKFYSSWVDTTKEHINFITETQKLLSSFLPSILVAGLILLHPKPEPDGTVQKMLMFWVLSLQRVQLRYHLCGISKSAHGFVTL</sequence>
<keyword evidence="11" id="KW-1185">Reference proteome</keyword>
<evidence type="ECO:0000256" key="5">
    <source>
        <dbReference type="ARBA" id="ARBA00022777"/>
    </source>
</evidence>
<dbReference type="FunFam" id="3.30.200.20:FF:000075">
    <property type="entry name" value="Probable serine/threonine-protein kinase WNK1"/>
    <property type="match status" value="1"/>
</dbReference>
<dbReference type="GO" id="GO:0004674">
    <property type="term" value="F:protein serine/threonine kinase activity"/>
    <property type="evidence" value="ECO:0007669"/>
    <property type="project" value="UniProtKB-KW"/>
</dbReference>
<dbReference type="EC" id="2.7.11.1" evidence="1"/>
<evidence type="ECO:0000313" key="10">
    <source>
        <dbReference type="EMBL" id="OTG14317.1"/>
    </source>
</evidence>
<evidence type="ECO:0000313" key="11">
    <source>
        <dbReference type="Proteomes" id="UP000215914"/>
    </source>
</evidence>
<evidence type="ECO:0000256" key="7">
    <source>
        <dbReference type="ARBA" id="ARBA00047899"/>
    </source>
</evidence>
<proteinExistence type="predicted"/>
<protein>
    <recommendedName>
        <fullName evidence="1">non-specific serine/threonine protein kinase</fullName>
        <ecNumber evidence="1">2.7.11.1</ecNumber>
    </recommendedName>
</protein>
<comment type="catalytic activity">
    <reaction evidence="8">
        <text>L-seryl-[protein] + ATP = O-phospho-L-seryl-[protein] + ADP + H(+)</text>
        <dbReference type="Rhea" id="RHEA:17989"/>
        <dbReference type="Rhea" id="RHEA-COMP:9863"/>
        <dbReference type="Rhea" id="RHEA-COMP:11604"/>
        <dbReference type="ChEBI" id="CHEBI:15378"/>
        <dbReference type="ChEBI" id="CHEBI:29999"/>
        <dbReference type="ChEBI" id="CHEBI:30616"/>
        <dbReference type="ChEBI" id="CHEBI:83421"/>
        <dbReference type="ChEBI" id="CHEBI:456216"/>
        <dbReference type="EC" id="2.7.11.1"/>
    </reaction>
</comment>
<reference evidence="10" key="2">
    <citation type="submission" date="2017-02" db="EMBL/GenBank/DDBJ databases">
        <title>Sunflower complete genome.</title>
        <authorList>
            <person name="Langlade N."/>
            <person name="Munos S."/>
        </authorList>
    </citation>
    <scope>NUCLEOTIDE SEQUENCE [LARGE SCALE GENOMIC DNA]</scope>
    <source>
        <tissue evidence="10">Leaves</tissue>
    </source>
</reference>
<gene>
    <name evidence="10" type="ORF">HannXRQ_Chr09g0248051</name>
    <name evidence="9" type="ORF">HanXRQr2_Chr09g0373931</name>
</gene>
<evidence type="ECO:0000256" key="1">
    <source>
        <dbReference type="ARBA" id="ARBA00012513"/>
    </source>
</evidence>
<evidence type="ECO:0000256" key="8">
    <source>
        <dbReference type="ARBA" id="ARBA00048679"/>
    </source>
</evidence>